<dbReference type="InterPro" id="IPR036086">
    <property type="entry name" value="ParB/Sulfiredoxin_sf"/>
</dbReference>
<keyword evidence="3" id="KW-1185">Reference proteome</keyword>
<feature type="compositionally biased region" description="Basic and acidic residues" evidence="1">
    <location>
        <begin position="249"/>
        <end position="263"/>
    </location>
</feature>
<dbReference type="OrthoDB" id="8989271at2"/>
<reference evidence="2 3" key="1">
    <citation type="submission" date="2019-08" db="EMBL/GenBank/DDBJ databases">
        <authorList>
            <person name="Peeters C."/>
        </authorList>
    </citation>
    <scope>NUCLEOTIDE SEQUENCE [LARGE SCALE GENOMIC DNA]</scope>
    <source>
        <strain evidence="2 3">LMG 31114</strain>
    </source>
</reference>
<evidence type="ECO:0000313" key="3">
    <source>
        <dbReference type="Proteomes" id="UP000366945"/>
    </source>
</evidence>
<dbReference type="RefSeq" id="WP_150680777.1">
    <property type="nucleotide sequence ID" value="NZ_CABPSK010000003.1"/>
</dbReference>
<protein>
    <recommendedName>
        <fullName evidence="4">ParB/Sulfiredoxin domain-containing protein</fullName>
    </recommendedName>
</protein>
<dbReference type="SUPFAM" id="SSF109709">
    <property type="entry name" value="KorB DNA-binding domain-like"/>
    <property type="match status" value="1"/>
</dbReference>
<evidence type="ECO:0000256" key="1">
    <source>
        <dbReference type="SAM" id="MobiDB-lite"/>
    </source>
</evidence>
<dbReference type="AlphaFoldDB" id="A0A5E4WY40"/>
<gene>
    <name evidence="2" type="ORF">PPN31114_03533</name>
</gene>
<proteinExistence type="predicted"/>
<sequence length="431" mass="46990">MIDSRQTDLAAEPIITGNTKAAVKEAGGGSSDLWIIDPRKVFHDPRDNARPLDYERVAHLTALMLANGFDKTKPIGCFVRKVGDENRIYVHDGQHRHFAAIAAMDSGKWSRPEIVFDRVPLIIRDARTVDRRTLIITGITANDGERLTPLELGGRIAELQREGMTQAEICAALNITGQTVRDVMLLLDAPTELHTLIRDKAITSTLAIKTIRDVGPSKALGVIEKALSVATEQGRTKVTQKNLDLPNKPNEKSSPKPAAEKTKGTSAIGDAFAKQLLFATVAAYSSPTFGEDSPGFVEISTVLSTFCRIHSTTDDEAPVAVAHEYGMLDSRATEFIRSPKWAGSYVEINVARGESGKWYSSRSYQIGTTYQGGPVSHHGTGHSTRRLAIAAGAVALADQLRHNQFTRDNKHTHRAVNWLEELAVRALTGAV</sequence>
<evidence type="ECO:0000313" key="2">
    <source>
        <dbReference type="EMBL" id="VVE28614.1"/>
    </source>
</evidence>
<dbReference type="SUPFAM" id="SSF110849">
    <property type="entry name" value="ParB/Sulfiredoxin"/>
    <property type="match status" value="1"/>
</dbReference>
<dbReference type="Proteomes" id="UP000366945">
    <property type="component" value="Unassembled WGS sequence"/>
</dbReference>
<name>A0A5E4WY40_9BURK</name>
<organism evidence="2 3">
    <name type="scientific">Pandoraea pneumonica</name>
    <dbReference type="NCBI Taxonomy" id="2508299"/>
    <lineage>
        <taxon>Bacteria</taxon>
        <taxon>Pseudomonadati</taxon>
        <taxon>Pseudomonadota</taxon>
        <taxon>Betaproteobacteria</taxon>
        <taxon>Burkholderiales</taxon>
        <taxon>Burkholderiaceae</taxon>
        <taxon>Pandoraea</taxon>
    </lineage>
</organism>
<accession>A0A5E4WY40</accession>
<evidence type="ECO:0008006" key="4">
    <source>
        <dbReference type="Google" id="ProtNLM"/>
    </source>
</evidence>
<dbReference type="EMBL" id="CABPSK010000003">
    <property type="protein sequence ID" value="VVE28614.1"/>
    <property type="molecule type" value="Genomic_DNA"/>
</dbReference>
<dbReference type="GeneID" id="300405540"/>
<dbReference type="Gene3D" id="1.10.10.2830">
    <property type="match status" value="1"/>
</dbReference>
<feature type="region of interest" description="Disordered" evidence="1">
    <location>
        <begin position="234"/>
        <end position="264"/>
    </location>
</feature>